<evidence type="ECO:0000256" key="4">
    <source>
        <dbReference type="PROSITE-ProRule" id="PRU01248"/>
    </source>
</evidence>
<keyword evidence="2 4" id="KW-0238">DNA-binding</keyword>
<evidence type="ECO:0000313" key="7">
    <source>
        <dbReference type="EMBL" id="MFB9776178.1"/>
    </source>
</evidence>
<dbReference type="RefSeq" id="WP_376839944.1">
    <property type="nucleotide sequence ID" value="NZ_JBHMAU010000046.1"/>
</dbReference>
<dbReference type="SUPFAM" id="SSF56349">
    <property type="entry name" value="DNA breaking-rejoining enzymes"/>
    <property type="match status" value="1"/>
</dbReference>
<dbReference type="InterPro" id="IPR013762">
    <property type="entry name" value="Integrase-like_cat_sf"/>
</dbReference>
<protein>
    <submittedName>
        <fullName evidence="7">Tyrosine-type recombinase/integrase</fullName>
    </submittedName>
</protein>
<reference evidence="7 8" key="1">
    <citation type="submission" date="2024-09" db="EMBL/GenBank/DDBJ databases">
        <authorList>
            <person name="Sun Q."/>
            <person name="Mori K."/>
        </authorList>
    </citation>
    <scope>NUCLEOTIDE SEQUENCE [LARGE SCALE GENOMIC DNA]</scope>
    <source>
        <strain evidence="7 8">JCM 11683</strain>
    </source>
</reference>
<dbReference type="Gene3D" id="1.10.443.10">
    <property type="entry name" value="Intergrase catalytic core"/>
    <property type="match status" value="1"/>
</dbReference>
<comment type="similarity">
    <text evidence="1">Belongs to the 'phage' integrase family.</text>
</comment>
<dbReference type="Gene3D" id="1.10.150.130">
    <property type="match status" value="1"/>
</dbReference>
<evidence type="ECO:0000256" key="1">
    <source>
        <dbReference type="ARBA" id="ARBA00008857"/>
    </source>
</evidence>
<dbReference type="Proteomes" id="UP001589707">
    <property type="component" value="Unassembled WGS sequence"/>
</dbReference>
<gene>
    <name evidence="7" type="ORF">ACFFN1_07145</name>
</gene>
<dbReference type="PANTHER" id="PTHR30349:SF64">
    <property type="entry name" value="PROPHAGE INTEGRASE INTD-RELATED"/>
    <property type="match status" value="1"/>
</dbReference>
<keyword evidence="3" id="KW-0233">DNA recombination</keyword>
<organism evidence="7 8">
    <name type="scientific">Brevibacterium otitidis</name>
    <dbReference type="NCBI Taxonomy" id="53364"/>
    <lineage>
        <taxon>Bacteria</taxon>
        <taxon>Bacillati</taxon>
        <taxon>Actinomycetota</taxon>
        <taxon>Actinomycetes</taxon>
        <taxon>Micrococcales</taxon>
        <taxon>Brevibacteriaceae</taxon>
        <taxon>Brevibacterium</taxon>
    </lineage>
</organism>
<keyword evidence="8" id="KW-1185">Reference proteome</keyword>
<feature type="domain" description="Core-binding (CB)" evidence="6">
    <location>
        <begin position="62"/>
        <end position="141"/>
    </location>
</feature>
<sequence length="358" mass="39725">MASITPYQTKAGRRWRVRYRKPDRTQTDKRGFRTKRDAEVFAATVEVSKHSGTYIDPSRGRATISSLGEAWLQAFRGAPGTISSYTSTWQLHVRPEFGHAAVADVDYEWVRDWVARLAKQRGSSTVRRAHRILASILDEAVTAKRIPHNPARDIKHLPSNKPRKNVYLTYAEVERLAVEAGKYKLAVYLIAYVGLRYGEIKGLRAADVDVQRRHITVERQILRDGSPSLPKSGKPRTVGFPAFMSPLIAAAVLESCGGYLIPVLPHPRALGWWGTARKRAGLRESLTFHDLRHSAASFAISEGAPVTVVQAMLGHASAKVTLDSYADLIPTDLDTVAERIEAARLQNVGSRWAKRSGG</sequence>
<dbReference type="InterPro" id="IPR053876">
    <property type="entry name" value="Phage_int_M"/>
</dbReference>
<evidence type="ECO:0000256" key="2">
    <source>
        <dbReference type="ARBA" id="ARBA00023125"/>
    </source>
</evidence>
<evidence type="ECO:0000313" key="8">
    <source>
        <dbReference type="Proteomes" id="UP001589707"/>
    </source>
</evidence>
<dbReference type="EMBL" id="JBHMAU010000046">
    <property type="protein sequence ID" value="MFB9776178.1"/>
    <property type="molecule type" value="Genomic_DNA"/>
</dbReference>
<dbReference type="PROSITE" id="PS51900">
    <property type="entry name" value="CB"/>
    <property type="match status" value="1"/>
</dbReference>
<dbReference type="Pfam" id="PF00589">
    <property type="entry name" value="Phage_integrase"/>
    <property type="match status" value="1"/>
</dbReference>
<proteinExistence type="inferred from homology"/>
<dbReference type="CDD" id="cd01189">
    <property type="entry name" value="INT_ICEBs1_C_like"/>
    <property type="match status" value="1"/>
</dbReference>
<dbReference type="InterPro" id="IPR002104">
    <property type="entry name" value="Integrase_catalytic"/>
</dbReference>
<dbReference type="PANTHER" id="PTHR30349">
    <property type="entry name" value="PHAGE INTEGRASE-RELATED"/>
    <property type="match status" value="1"/>
</dbReference>
<evidence type="ECO:0000259" key="6">
    <source>
        <dbReference type="PROSITE" id="PS51900"/>
    </source>
</evidence>
<accession>A0ABV5X1Y8</accession>
<dbReference type="InterPro" id="IPR010998">
    <property type="entry name" value="Integrase_recombinase_N"/>
</dbReference>
<evidence type="ECO:0000259" key="5">
    <source>
        <dbReference type="PROSITE" id="PS51898"/>
    </source>
</evidence>
<dbReference type="InterPro" id="IPR050090">
    <property type="entry name" value="Tyrosine_recombinase_XerCD"/>
</dbReference>
<dbReference type="Pfam" id="PF22022">
    <property type="entry name" value="Phage_int_M"/>
    <property type="match status" value="1"/>
</dbReference>
<feature type="domain" description="Tyr recombinase" evidence="5">
    <location>
        <begin position="163"/>
        <end position="338"/>
    </location>
</feature>
<evidence type="ECO:0000256" key="3">
    <source>
        <dbReference type="ARBA" id="ARBA00023172"/>
    </source>
</evidence>
<dbReference type="InterPro" id="IPR044068">
    <property type="entry name" value="CB"/>
</dbReference>
<comment type="caution">
    <text evidence="7">The sequence shown here is derived from an EMBL/GenBank/DDBJ whole genome shotgun (WGS) entry which is preliminary data.</text>
</comment>
<dbReference type="PROSITE" id="PS51898">
    <property type="entry name" value="TYR_RECOMBINASE"/>
    <property type="match status" value="1"/>
</dbReference>
<dbReference type="InterPro" id="IPR011010">
    <property type="entry name" value="DNA_brk_join_enz"/>
</dbReference>
<name>A0ABV5X1Y8_9MICO</name>